<evidence type="ECO:0000313" key="12">
    <source>
        <dbReference type="Proteomes" id="UP001651690"/>
    </source>
</evidence>
<keyword evidence="3" id="KW-0808">Transferase</keyword>
<dbReference type="PROSITE" id="PS00108">
    <property type="entry name" value="PROTEIN_KINASE_ST"/>
    <property type="match status" value="1"/>
</dbReference>
<comment type="caution">
    <text evidence="11">The sequence shown here is derived from an EMBL/GenBank/DDBJ whole genome shotgun (WGS) entry which is preliminary data.</text>
</comment>
<evidence type="ECO:0000313" key="11">
    <source>
        <dbReference type="EMBL" id="MCP9274549.1"/>
    </source>
</evidence>
<feature type="transmembrane region" description="Helical" evidence="9">
    <location>
        <begin position="329"/>
        <end position="350"/>
    </location>
</feature>
<dbReference type="Pfam" id="PF00069">
    <property type="entry name" value="Pkinase"/>
    <property type="match status" value="1"/>
</dbReference>
<dbReference type="InterPro" id="IPR000719">
    <property type="entry name" value="Prot_kinase_dom"/>
</dbReference>
<reference evidence="11 12" key="1">
    <citation type="submission" date="2022-06" db="EMBL/GenBank/DDBJ databases">
        <title>Mycolicibacterium sp. CAU 1645 isolated from seawater.</title>
        <authorList>
            <person name="Kim W."/>
        </authorList>
    </citation>
    <scope>NUCLEOTIDE SEQUENCE [LARGE SCALE GENOMIC DNA]</scope>
    <source>
        <strain evidence="11 12">CAU 1645</strain>
    </source>
</reference>
<evidence type="ECO:0000256" key="2">
    <source>
        <dbReference type="ARBA" id="ARBA00022527"/>
    </source>
</evidence>
<dbReference type="InterPro" id="IPR011009">
    <property type="entry name" value="Kinase-like_dom_sf"/>
</dbReference>
<organism evidence="11 12">
    <name type="scientific">Mycolicibacterium arenosum</name>
    <dbReference type="NCBI Taxonomy" id="2952157"/>
    <lineage>
        <taxon>Bacteria</taxon>
        <taxon>Bacillati</taxon>
        <taxon>Actinomycetota</taxon>
        <taxon>Actinomycetes</taxon>
        <taxon>Mycobacteriales</taxon>
        <taxon>Mycobacteriaceae</taxon>
        <taxon>Mycolicibacterium</taxon>
    </lineage>
</organism>
<feature type="domain" description="Protein kinase" evidence="10">
    <location>
        <begin position="9"/>
        <end position="272"/>
    </location>
</feature>
<feature type="binding site" evidence="7">
    <location>
        <position position="38"/>
    </location>
    <ligand>
        <name>ATP</name>
        <dbReference type="ChEBI" id="CHEBI:30616"/>
    </ligand>
</feature>
<name>A0ABT1M5W3_9MYCO</name>
<dbReference type="Proteomes" id="UP001651690">
    <property type="component" value="Unassembled WGS sequence"/>
</dbReference>
<dbReference type="PROSITE" id="PS50011">
    <property type="entry name" value="PROTEIN_KINASE_DOM"/>
    <property type="match status" value="1"/>
</dbReference>
<keyword evidence="6 7" id="KW-0067">ATP-binding</keyword>
<evidence type="ECO:0000256" key="3">
    <source>
        <dbReference type="ARBA" id="ARBA00022679"/>
    </source>
</evidence>
<sequence length="652" mass="69130">MEGSSFGRYQLIELLGRGGMGEVWRAHDTTIDRVVAIKMLLPHYAQDPEFETRFRREARAAARLDDPHIVPIYDVGEIDGRLYVTMRLIKGRDLQAILADGPLEPVRAVRIIDQIASALHHAHRNGLVHRDVKPSNILVTDSGSGADFAYLIDFGIARSTTDTVLTAADTTIGTWAYMAPERFSSAETHPSADVYALACVLYQCLTGDVPFPGTTLEQVAVGHMVAPPPSPSQEHDTVPTALDDVIATGLAKQPSDRYGSAVELAAAAQRAVERPTDPGISPTPAVLPYPDTGPRRPAPAPLTQPWQSSSEAPTALADVRPGAPSKRPLLVMGAVVGAVLLVAAAVFAALTLTGNSDEPVTATSPPSGAQPPSVTGPPPNTGPFTGVYRADFARATNLDGAVPPGGGPSTGTFGVRSVCADNGCVATSSMRNGAEFLAPSVVFDEVGDHWLAVTVAPGICRGVTTDTWQVFRLTPRPDGTLAGEHIRMTLNQCAEKRDVTFTRTGDVDVTADFFGLPDPAELPARVVSPAEALRGRYHLTRTYSIPSIPALQDDSSAVTYCLRTGDSCMTYFVLASGDLPLVFDSGKWTVTDRTEGPCPSGDISQLTTDISFPLPEPPQNPIAALSGTGRWVQTGSCAVDMTYTETLTRTGD</sequence>
<evidence type="ECO:0000259" key="10">
    <source>
        <dbReference type="PROSITE" id="PS50011"/>
    </source>
</evidence>
<evidence type="ECO:0000256" key="7">
    <source>
        <dbReference type="PROSITE-ProRule" id="PRU10141"/>
    </source>
</evidence>
<proteinExistence type="predicted"/>
<feature type="region of interest" description="Disordered" evidence="8">
    <location>
        <begin position="270"/>
        <end position="320"/>
    </location>
</feature>
<keyword evidence="9" id="KW-0812">Transmembrane</keyword>
<keyword evidence="2" id="KW-0723">Serine/threonine-protein kinase</keyword>
<keyword evidence="5 11" id="KW-0418">Kinase</keyword>
<evidence type="ECO:0000256" key="1">
    <source>
        <dbReference type="ARBA" id="ARBA00012513"/>
    </source>
</evidence>
<dbReference type="PANTHER" id="PTHR43289:SF6">
    <property type="entry name" value="SERINE_THREONINE-PROTEIN KINASE NEKL-3"/>
    <property type="match status" value="1"/>
</dbReference>
<dbReference type="InterPro" id="IPR017441">
    <property type="entry name" value="Protein_kinase_ATP_BS"/>
</dbReference>
<keyword evidence="9" id="KW-1133">Transmembrane helix</keyword>
<dbReference type="CDD" id="cd14014">
    <property type="entry name" value="STKc_PknB_like"/>
    <property type="match status" value="1"/>
</dbReference>
<dbReference type="RefSeq" id="WP_255062142.1">
    <property type="nucleotide sequence ID" value="NZ_JANDBD010000008.1"/>
</dbReference>
<dbReference type="EMBL" id="JANDBD010000008">
    <property type="protein sequence ID" value="MCP9274549.1"/>
    <property type="molecule type" value="Genomic_DNA"/>
</dbReference>
<evidence type="ECO:0000256" key="6">
    <source>
        <dbReference type="ARBA" id="ARBA00022840"/>
    </source>
</evidence>
<gene>
    <name evidence="11" type="ORF">NM203_20355</name>
</gene>
<feature type="compositionally biased region" description="Polar residues" evidence="8">
    <location>
        <begin position="356"/>
        <end position="373"/>
    </location>
</feature>
<feature type="region of interest" description="Disordered" evidence="8">
    <location>
        <begin position="356"/>
        <end position="386"/>
    </location>
</feature>
<dbReference type="SUPFAM" id="SSF56112">
    <property type="entry name" value="Protein kinase-like (PK-like)"/>
    <property type="match status" value="1"/>
</dbReference>
<dbReference type="PROSITE" id="PS00107">
    <property type="entry name" value="PROTEIN_KINASE_ATP"/>
    <property type="match status" value="1"/>
</dbReference>
<dbReference type="EC" id="2.7.11.1" evidence="1"/>
<dbReference type="GO" id="GO:0016301">
    <property type="term" value="F:kinase activity"/>
    <property type="evidence" value="ECO:0007669"/>
    <property type="project" value="UniProtKB-KW"/>
</dbReference>
<evidence type="ECO:0000256" key="9">
    <source>
        <dbReference type="SAM" id="Phobius"/>
    </source>
</evidence>
<dbReference type="PANTHER" id="PTHR43289">
    <property type="entry name" value="MITOGEN-ACTIVATED PROTEIN KINASE KINASE KINASE 20-RELATED"/>
    <property type="match status" value="1"/>
</dbReference>
<evidence type="ECO:0000256" key="8">
    <source>
        <dbReference type="SAM" id="MobiDB-lite"/>
    </source>
</evidence>
<keyword evidence="9" id="KW-0472">Membrane</keyword>
<keyword evidence="4 7" id="KW-0547">Nucleotide-binding</keyword>
<dbReference type="InterPro" id="IPR008271">
    <property type="entry name" value="Ser/Thr_kinase_AS"/>
</dbReference>
<protein>
    <recommendedName>
        <fullName evidence="1">non-specific serine/threonine protein kinase</fullName>
        <ecNumber evidence="1">2.7.11.1</ecNumber>
    </recommendedName>
</protein>
<accession>A0ABT1M5W3</accession>
<keyword evidence="12" id="KW-1185">Reference proteome</keyword>
<dbReference type="SMART" id="SM00220">
    <property type="entry name" value="S_TKc"/>
    <property type="match status" value="1"/>
</dbReference>
<evidence type="ECO:0000256" key="4">
    <source>
        <dbReference type="ARBA" id="ARBA00022741"/>
    </source>
</evidence>
<dbReference type="Gene3D" id="1.10.510.10">
    <property type="entry name" value="Transferase(Phosphotransferase) domain 1"/>
    <property type="match status" value="1"/>
</dbReference>
<dbReference type="Gene3D" id="3.30.200.20">
    <property type="entry name" value="Phosphorylase Kinase, domain 1"/>
    <property type="match status" value="1"/>
</dbReference>
<evidence type="ECO:0000256" key="5">
    <source>
        <dbReference type="ARBA" id="ARBA00022777"/>
    </source>
</evidence>